<feature type="region of interest" description="Disordered" evidence="8">
    <location>
        <begin position="495"/>
        <end position="541"/>
    </location>
</feature>
<evidence type="ECO:0000256" key="7">
    <source>
        <dbReference type="RuleBase" id="RU369099"/>
    </source>
</evidence>
<dbReference type="InterPro" id="IPR009011">
    <property type="entry name" value="Man6P_isomerase_rcpt-bd_dom_sf"/>
</dbReference>
<dbReference type="PANTHER" id="PTHR15414:SF0">
    <property type="entry name" value="ENDOPLASMIC RETICULUM LECTIN 1"/>
    <property type="match status" value="1"/>
</dbReference>
<dbReference type="PANTHER" id="PTHR15414">
    <property type="entry name" value="OS-9-RELATED"/>
    <property type="match status" value="1"/>
</dbReference>
<keyword evidence="12" id="KW-1185">Reference proteome</keyword>
<dbReference type="Gene3D" id="2.70.130.10">
    <property type="entry name" value="Mannose-6-phosphate receptor binding domain"/>
    <property type="match status" value="1"/>
</dbReference>
<reference evidence="11" key="1">
    <citation type="journal article" date="2023" name="Mol. Phylogenet. Evol.">
        <title>Genome-scale phylogeny and comparative genomics of the fungal order Sordariales.</title>
        <authorList>
            <person name="Hensen N."/>
            <person name="Bonometti L."/>
            <person name="Westerberg I."/>
            <person name="Brannstrom I.O."/>
            <person name="Guillou S."/>
            <person name="Cros-Aarteil S."/>
            <person name="Calhoun S."/>
            <person name="Haridas S."/>
            <person name="Kuo A."/>
            <person name="Mondo S."/>
            <person name="Pangilinan J."/>
            <person name="Riley R."/>
            <person name="LaButti K."/>
            <person name="Andreopoulos B."/>
            <person name="Lipzen A."/>
            <person name="Chen C."/>
            <person name="Yan M."/>
            <person name="Daum C."/>
            <person name="Ng V."/>
            <person name="Clum A."/>
            <person name="Steindorff A."/>
            <person name="Ohm R.A."/>
            <person name="Martin F."/>
            <person name="Silar P."/>
            <person name="Natvig D.O."/>
            <person name="Lalanne C."/>
            <person name="Gautier V."/>
            <person name="Ament-Velasquez S.L."/>
            <person name="Kruys A."/>
            <person name="Hutchinson M.I."/>
            <person name="Powell A.J."/>
            <person name="Barry K."/>
            <person name="Miller A.N."/>
            <person name="Grigoriev I.V."/>
            <person name="Debuchy R."/>
            <person name="Gladieux P."/>
            <person name="Hiltunen Thoren M."/>
            <person name="Johannesson H."/>
        </authorList>
    </citation>
    <scope>NUCLEOTIDE SEQUENCE</scope>
    <source>
        <strain evidence="11">CBS 118394</strain>
    </source>
</reference>
<evidence type="ECO:0000256" key="9">
    <source>
        <dbReference type="SAM" id="SignalP"/>
    </source>
</evidence>
<dbReference type="InterPro" id="IPR012913">
    <property type="entry name" value="OS9-like_dom"/>
</dbReference>
<feature type="compositionally biased region" description="Acidic residues" evidence="8">
    <location>
        <begin position="93"/>
        <end position="102"/>
    </location>
</feature>
<comment type="similarity">
    <text evidence="2 7">Belongs to the OS-9 family.</text>
</comment>
<keyword evidence="5 7" id="KW-0256">Endoplasmic reticulum</keyword>
<dbReference type="Pfam" id="PF07915">
    <property type="entry name" value="PRKCSH"/>
    <property type="match status" value="1"/>
</dbReference>
<dbReference type="GO" id="GO:0030970">
    <property type="term" value="P:retrograde protein transport, ER to cytosol"/>
    <property type="evidence" value="ECO:0007669"/>
    <property type="project" value="TreeGrafter"/>
</dbReference>
<feature type="region of interest" description="Disordered" evidence="8">
    <location>
        <begin position="61"/>
        <end position="104"/>
    </location>
</feature>
<feature type="region of interest" description="Disordered" evidence="8">
    <location>
        <begin position="211"/>
        <end position="249"/>
    </location>
</feature>
<evidence type="ECO:0000259" key="10">
    <source>
        <dbReference type="PROSITE" id="PS51914"/>
    </source>
</evidence>
<protein>
    <recommendedName>
        <fullName evidence="7">Endoplasmic reticulum lectin</fullName>
    </recommendedName>
    <alternativeName>
        <fullName evidence="7">Protein OS-9 homolog</fullName>
    </alternativeName>
</protein>
<dbReference type="GO" id="GO:0030246">
    <property type="term" value="F:carbohydrate binding"/>
    <property type="evidence" value="ECO:0007669"/>
    <property type="project" value="UniProtKB-UniRule"/>
</dbReference>
<evidence type="ECO:0000256" key="3">
    <source>
        <dbReference type="ARBA" id="ARBA00022729"/>
    </source>
</evidence>
<dbReference type="SUPFAM" id="SSF50911">
    <property type="entry name" value="Mannose 6-phosphate receptor domain"/>
    <property type="match status" value="1"/>
</dbReference>
<evidence type="ECO:0000256" key="5">
    <source>
        <dbReference type="ARBA" id="ARBA00022824"/>
    </source>
</evidence>
<feature type="compositionally biased region" description="Acidic residues" evidence="8">
    <location>
        <begin position="523"/>
        <end position="532"/>
    </location>
</feature>
<evidence type="ECO:0000256" key="6">
    <source>
        <dbReference type="ARBA" id="ARBA00023157"/>
    </source>
</evidence>
<reference evidence="11" key="2">
    <citation type="submission" date="2023-06" db="EMBL/GenBank/DDBJ databases">
        <authorList>
            <consortium name="Lawrence Berkeley National Laboratory"/>
            <person name="Haridas S."/>
            <person name="Hensen N."/>
            <person name="Bonometti L."/>
            <person name="Westerberg I."/>
            <person name="Brannstrom I.O."/>
            <person name="Guillou S."/>
            <person name="Cros-Aarteil S."/>
            <person name="Calhoun S."/>
            <person name="Kuo A."/>
            <person name="Mondo S."/>
            <person name="Pangilinan J."/>
            <person name="Riley R."/>
            <person name="Labutti K."/>
            <person name="Andreopoulos B."/>
            <person name="Lipzen A."/>
            <person name="Chen C."/>
            <person name="Yanf M."/>
            <person name="Daum C."/>
            <person name="Ng V."/>
            <person name="Clum A."/>
            <person name="Steindorff A."/>
            <person name="Ohm R."/>
            <person name="Martin F."/>
            <person name="Silar P."/>
            <person name="Natvig D."/>
            <person name="Lalanne C."/>
            <person name="Gautier V."/>
            <person name="Ament-Velasquez S.L."/>
            <person name="Kruys A."/>
            <person name="Hutchinson M.I."/>
            <person name="Powell A.J."/>
            <person name="Barry K."/>
            <person name="Miller A.N."/>
            <person name="Grigoriev I.V."/>
            <person name="Debuchy R."/>
            <person name="Gladieux P."/>
            <person name="Thoren M.H."/>
            <person name="Johannesson H."/>
        </authorList>
    </citation>
    <scope>NUCLEOTIDE SEQUENCE</scope>
    <source>
        <strain evidence="11">CBS 118394</strain>
    </source>
</reference>
<gene>
    <name evidence="11" type="ORF">B0H66DRAFT_642845</name>
</gene>
<dbReference type="GO" id="GO:0005789">
    <property type="term" value="C:endoplasmic reticulum membrane"/>
    <property type="evidence" value="ECO:0007669"/>
    <property type="project" value="UniProtKB-SubCell"/>
</dbReference>
<evidence type="ECO:0000313" key="11">
    <source>
        <dbReference type="EMBL" id="KAK3315672.1"/>
    </source>
</evidence>
<feature type="compositionally biased region" description="Polar residues" evidence="8">
    <location>
        <begin position="66"/>
        <end position="77"/>
    </location>
</feature>
<organism evidence="11 12">
    <name type="scientific">Apodospora peruviana</name>
    <dbReference type="NCBI Taxonomy" id="516989"/>
    <lineage>
        <taxon>Eukaryota</taxon>
        <taxon>Fungi</taxon>
        <taxon>Dikarya</taxon>
        <taxon>Ascomycota</taxon>
        <taxon>Pezizomycotina</taxon>
        <taxon>Sordariomycetes</taxon>
        <taxon>Sordariomycetidae</taxon>
        <taxon>Sordariales</taxon>
        <taxon>Lasiosphaeriaceae</taxon>
        <taxon>Apodospora</taxon>
    </lineage>
</organism>
<feature type="domain" description="MRH" evidence="10">
    <location>
        <begin position="162"/>
        <end position="317"/>
    </location>
</feature>
<keyword evidence="3 9" id="KW-0732">Signal</keyword>
<sequence>MRRLNLVLLASLQLCRARQPAFSPFEDVLAHPQFEVVFSESYIREAEALALIESAGAPNPTYEAEFSSQTDPGSNVRESAAADAGGQRSQIDANDDDPDSPEISETFEIINTPPFRYLCSIPVIAPPPALNRTATELAKAEEARELSRASAAGWELMRGLEGHCLYFMSGWWSYSFCYGKQIVQFHALPATKNGLPERDPDSQEYVLGTTYNAQQQSQTPGRRGQKQPPPEDNAPAAEGQARSAVPPNTELQVKGDQRYLVQRLDGGTICDLTRRPRTIEIQYHCSPGASGDRIGWIKEVTTCTYLMVVQTPRLCADVAFLPPKETHPHPISCRRIIGSEQEEAEWHEQVADKMALADAKAKLLKDPTAPSAEEVYVQDYGIGGVIVGGRQILGSGSEDGKPAAKIMPPRQFTAAVAKSPFAPLLEAVQKKGGGTGGGSGEGNEKVEILSADDLEKAGLDPETVEELRKELKRLAGENGFVMGDVEVVEVHQEVDPEAVARGENGVKTTTKKKTGGKKKGQEEGDGEGEGGSEEAFFKEEL</sequence>
<keyword evidence="6" id="KW-1015">Disulfide bond</keyword>
<name>A0AAE0I036_9PEZI</name>
<evidence type="ECO:0000313" key="12">
    <source>
        <dbReference type="Proteomes" id="UP001283341"/>
    </source>
</evidence>
<feature type="compositionally biased region" description="Basic residues" evidence="8">
    <location>
        <begin position="509"/>
        <end position="518"/>
    </location>
</feature>
<dbReference type="InterPro" id="IPR044865">
    <property type="entry name" value="MRH_dom"/>
</dbReference>
<keyword evidence="4 7" id="KW-0430">Lectin</keyword>
<comment type="subcellular location">
    <subcellularLocation>
        <location evidence="1 7">Endoplasmic reticulum membrane</location>
        <topology evidence="1 7">Peripheral membrane protein</topology>
        <orientation evidence="1 7">Lumenal side</orientation>
    </subcellularLocation>
</comment>
<dbReference type="GO" id="GO:0005788">
    <property type="term" value="C:endoplasmic reticulum lumen"/>
    <property type="evidence" value="ECO:0007669"/>
    <property type="project" value="UniProtKB-UniRule"/>
</dbReference>
<feature type="chain" id="PRO_5041903718" description="Endoplasmic reticulum lectin" evidence="9">
    <location>
        <begin position="18"/>
        <end position="541"/>
    </location>
</feature>
<dbReference type="PROSITE" id="PS51914">
    <property type="entry name" value="MRH"/>
    <property type="match status" value="1"/>
</dbReference>
<feature type="compositionally biased region" description="Polar residues" evidence="8">
    <location>
        <begin position="211"/>
        <end position="220"/>
    </location>
</feature>
<evidence type="ECO:0000256" key="2">
    <source>
        <dbReference type="ARBA" id="ARBA00009918"/>
    </source>
</evidence>
<dbReference type="AlphaFoldDB" id="A0AAE0I036"/>
<feature type="signal peptide" evidence="9">
    <location>
        <begin position="1"/>
        <end position="17"/>
    </location>
</feature>
<keyword evidence="7" id="KW-0472">Membrane</keyword>
<evidence type="ECO:0000256" key="4">
    <source>
        <dbReference type="ARBA" id="ARBA00022734"/>
    </source>
</evidence>
<dbReference type="Proteomes" id="UP001283341">
    <property type="component" value="Unassembled WGS sequence"/>
</dbReference>
<accession>A0AAE0I036</accession>
<dbReference type="InterPro" id="IPR045149">
    <property type="entry name" value="OS-9-like"/>
</dbReference>
<dbReference type="EMBL" id="JAUEDM010000006">
    <property type="protein sequence ID" value="KAK3315672.1"/>
    <property type="molecule type" value="Genomic_DNA"/>
</dbReference>
<proteinExistence type="inferred from homology"/>
<comment type="function">
    <text evidence="7">Lectin involved in the quality control of the secretory pathway. As a member of the endoplasmic reticulum-associated degradation lumenal (ERAD-L) surveillance system, targets misfolded endoplasmic reticulum lumenal glycoproteins for degradation.</text>
</comment>
<dbReference type="GO" id="GO:0030968">
    <property type="term" value="P:endoplasmic reticulum unfolded protein response"/>
    <property type="evidence" value="ECO:0007669"/>
    <property type="project" value="UniProtKB-UniRule"/>
</dbReference>
<evidence type="ECO:0000256" key="1">
    <source>
        <dbReference type="ARBA" id="ARBA00004367"/>
    </source>
</evidence>
<evidence type="ECO:0000256" key="8">
    <source>
        <dbReference type="SAM" id="MobiDB-lite"/>
    </source>
</evidence>
<comment type="caution">
    <text evidence="11">The sequence shown here is derived from an EMBL/GenBank/DDBJ whole genome shotgun (WGS) entry which is preliminary data.</text>
</comment>